<keyword evidence="12" id="KW-1185">Reference proteome</keyword>
<feature type="transmembrane region" description="Helical" evidence="11">
    <location>
        <begin position="430"/>
        <end position="449"/>
    </location>
</feature>
<keyword evidence="9 11" id="KW-0472">Membrane</keyword>
<comment type="catalytic activity">
    <reaction evidence="10">
        <text>an alpha-D-Man-(1-&gt;2)-alpha-D-Man-(1-&gt;2)-alpha-D-Man-(1-&gt;3)-[alpha-D-Man-(1-&gt;6)]-beta-D-Man-(1-&gt;4)-beta-D-GlcNAc-(1-&gt;4)-alpha-D-GlcNAc-diphospho-di-trans,poly-cis-dolichol + a di-trans,poly-cis-dolichyl beta-D-mannosyl phosphate = an alpha-D-Man-(1-&gt;2)-alpha-D-Man-(1-&gt;2)-alpha-D-Man-(1-&gt;3)-[alpha-D-Man-(1-&gt;3)-alpha-D-Man-(1-&gt;6)]-beta-D-Man-(1-&gt;4)-beta-D-GlcNAc-(1-&gt;4)-alpha-D-GlcNAc-diphospho-di-trans,poly-cis-dolichol + a di-trans,poly-cis-dolichyl phosphate + H(+)</text>
        <dbReference type="Rhea" id="RHEA:29527"/>
        <dbReference type="Rhea" id="RHEA-COMP:19498"/>
        <dbReference type="Rhea" id="RHEA-COMP:19501"/>
        <dbReference type="Rhea" id="RHEA-COMP:19516"/>
        <dbReference type="Rhea" id="RHEA-COMP:19517"/>
        <dbReference type="ChEBI" id="CHEBI:15378"/>
        <dbReference type="ChEBI" id="CHEBI:57683"/>
        <dbReference type="ChEBI" id="CHEBI:58211"/>
        <dbReference type="ChEBI" id="CHEBI:132515"/>
        <dbReference type="ChEBI" id="CHEBI:132516"/>
        <dbReference type="EC" id="2.4.1.258"/>
    </reaction>
    <physiologicalReaction direction="left-to-right" evidence="10">
        <dbReference type="Rhea" id="RHEA:29528"/>
    </physiologicalReaction>
</comment>
<dbReference type="Proteomes" id="UP000035680">
    <property type="component" value="Unassembled WGS sequence"/>
</dbReference>
<organism evidence="12 13">
    <name type="scientific">Strongyloides venezuelensis</name>
    <name type="common">Threadworm</name>
    <dbReference type="NCBI Taxonomy" id="75913"/>
    <lineage>
        <taxon>Eukaryota</taxon>
        <taxon>Metazoa</taxon>
        <taxon>Ecdysozoa</taxon>
        <taxon>Nematoda</taxon>
        <taxon>Chromadorea</taxon>
        <taxon>Rhabditida</taxon>
        <taxon>Tylenchina</taxon>
        <taxon>Panagrolaimomorpha</taxon>
        <taxon>Strongyloidoidea</taxon>
        <taxon>Strongyloididae</taxon>
        <taxon>Strongyloides</taxon>
    </lineage>
</organism>
<evidence type="ECO:0000256" key="3">
    <source>
        <dbReference type="ARBA" id="ARBA00011964"/>
    </source>
</evidence>
<evidence type="ECO:0000256" key="5">
    <source>
        <dbReference type="ARBA" id="ARBA00022679"/>
    </source>
</evidence>
<sequence>MSRRSMTGSIKYKGKMGARYESGMKYFKNDWTCLFDVKRLCKRIVNSKDEYIFNLTSKFCLISEILICVLILTFGKYTEIDWSTYMQQIKLYQSGEYDYTKIGGDTGPCVYPAGFLRIFSLLSSLTDNGFNIYRGQQIFSLLYLVLVFLVHKVFKATRSLPPVALIIMAFTSYRVHSIFILRLFNDGISTIFVYLFIYLLLKESYILSLLSFSMALSIKMNALLYVPVLGLILMDRFYFMRTLKYLLIIPGVILLLSYQFIISYPNEYFGQAFDFSRIFLYKWTVNWRFLDESLFLNVTFHKILLLSHVTVLAIFIWTFCLREQLFFMRKVYYVIERLTRTRRFGFISKVFNTNDDIVFGLLFSNFIGISFARSLHYQFYVWYYHSIPYLIFSGMKNDKGEMSILSLSFIFRCLIILIIEICWCTFPATFISSLLLQFCHASIYGIVIYDRWLC</sequence>
<protein>
    <recommendedName>
        <fullName evidence="3">dolichyl-P-Man:Man5GlcNAc2-PP-dolichol alpha-1,3-mannosyltransferase</fullName>
        <ecNumber evidence="3">2.4.1.258</ecNumber>
    </recommendedName>
</protein>
<dbReference type="InterPro" id="IPR007873">
    <property type="entry name" value="Glycosyltransferase_ALG3"/>
</dbReference>
<evidence type="ECO:0000313" key="12">
    <source>
        <dbReference type="Proteomes" id="UP000035680"/>
    </source>
</evidence>
<evidence type="ECO:0000256" key="9">
    <source>
        <dbReference type="ARBA" id="ARBA00023136"/>
    </source>
</evidence>
<evidence type="ECO:0000256" key="7">
    <source>
        <dbReference type="ARBA" id="ARBA00022824"/>
    </source>
</evidence>
<dbReference type="GO" id="GO:0052925">
    <property type="term" value="F:dol-P-Man:Man(5)GlcNAc(2)-PP-Dol alpha-1,3-mannosyltransferase activity"/>
    <property type="evidence" value="ECO:0007669"/>
    <property type="project" value="UniProtKB-EC"/>
</dbReference>
<dbReference type="GO" id="GO:0005789">
    <property type="term" value="C:endoplasmic reticulum membrane"/>
    <property type="evidence" value="ECO:0007669"/>
    <property type="project" value="UniProtKB-SubCell"/>
</dbReference>
<keyword evidence="5" id="KW-0808">Transferase</keyword>
<feature type="transmembrane region" description="Helical" evidence="11">
    <location>
        <begin position="303"/>
        <end position="321"/>
    </location>
</feature>
<feature type="transmembrane region" description="Helical" evidence="11">
    <location>
        <begin position="205"/>
        <end position="233"/>
    </location>
</feature>
<feature type="transmembrane region" description="Helical" evidence="11">
    <location>
        <begin position="357"/>
        <end position="383"/>
    </location>
</feature>
<evidence type="ECO:0000256" key="6">
    <source>
        <dbReference type="ARBA" id="ARBA00022692"/>
    </source>
</evidence>
<dbReference type="WBParaSite" id="SVE_0211300.1">
    <property type="protein sequence ID" value="SVE_0211300.1"/>
    <property type="gene ID" value="SVE_0211300"/>
</dbReference>
<evidence type="ECO:0000256" key="4">
    <source>
        <dbReference type="ARBA" id="ARBA00022676"/>
    </source>
</evidence>
<feature type="transmembrane region" description="Helical" evidence="11">
    <location>
        <begin position="245"/>
        <end position="264"/>
    </location>
</feature>
<feature type="transmembrane region" description="Helical" evidence="11">
    <location>
        <begin position="403"/>
        <end position="423"/>
    </location>
</feature>
<accession>A0A0K0F003</accession>
<feature type="transmembrane region" description="Helical" evidence="11">
    <location>
        <begin position="52"/>
        <end position="74"/>
    </location>
</feature>
<evidence type="ECO:0000256" key="1">
    <source>
        <dbReference type="ARBA" id="ARBA00004477"/>
    </source>
</evidence>
<name>A0A0K0F003_STRVS</name>
<evidence type="ECO:0000256" key="11">
    <source>
        <dbReference type="SAM" id="Phobius"/>
    </source>
</evidence>
<dbReference type="STRING" id="75913.A0A0K0F003"/>
<dbReference type="PANTHER" id="PTHR12646">
    <property type="entry name" value="NOT56 - RELATED"/>
    <property type="match status" value="1"/>
</dbReference>
<evidence type="ECO:0000256" key="2">
    <source>
        <dbReference type="ARBA" id="ARBA00004922"/>
    </source>
</evidence>
<comment type="subcellular location">
    <subcellularLocation>
        <location evidence="1">Endoplasmic reticulum membrane</location>
        <topology evidence="1">Multi-pass membrane protein</topology>
    </subcellularLocation>
</comment>
<dbReference type="AlphaFoldDB" id="A0A0K0F003"/>
<keyword evidence="8 11" id="KW-1133">Transmembrane helix</keyword>
<keyword evidence="6 11" id="KW-0812">Transmembrane</keyword>
<dbReference type="EC" id="2.4.1.258" evidence="3"/>
<reference evidence="12" key="1">
    <citation type="submission" date="2014-07" db="EMBL/GenBank/DDBJ databases">
        <authorList>
            <person name="Martin A.A"/>
            <person name="De Silva N."/>
        </authorList>
    </citation>
    <scope>NUCLEOTIDE SEQUENCE</scope>
</reference>
<keyword evidence="4" id="KW-0328">Glycosyltransferase</keyword>
<reference evidence="13" key="2">
    <citation type="submission" date="2015-08" db="UniProtKB">
        <authorList>
            <consortium name="WormBaseParasite"/>
        </authorList>
    </citation>
    <scope>IDENTIFICATION</scope>
</reference>
<proteinExistence type="predicted"/>
<keyword evidence="7" id="KW-0256">Endoplasmic reticulum</keyword>
<evidence type="ECO:0000313" key="13">
    <source>
        <dbReference type="WBParaSite" id="SVE_0211300.1"/>
    </source>
</evidence>
<comment type="pathway">
    <text evidence="2">Protein modification; protein glycosylation.</text>
</comment>
<dbReference type="Pfam" id="PF05208">
    <property type="entry name" value="ALG3"/>
    <property type="match status" value="1"/>
</dbReference>
<feature type="transmembrane region" description="Helical" evidence="11">
    <location>
        <begin position="137"/>
        <end position="154"/>
    </location>
</feature>
<feature type="transmembrane region" description="Helical" evidence="11">
    <location>
        <begin position="175"/>
        <end position="199"/>
    </location>
</feature>
<evidence type="ECO:0000256" key="8">
    <source>
        <dbReference type="ARBA" id="ARBA00022989"/>
    </source>
</evidence>
<dbReference type="PANTHER" id="PTHR12646:SF0">
    <property type="entry name" value="DOL-P-MAN:MAN(5)GLCNAC(2)-PP-DOL ALPHA-1,3-MANNOSYLTRANSFERASE"/>
    <property type="match status" value="1"/>
</dbReference>
<evidence type="ECO:0000256" key="10">
    <source>
        <dbReference type="ARBA" id="ARBA00049506"/>
    </source>
</evidence>